<reference evidence="2" key="1">
    <citation type="submission" date="2020-05" db="EMBL/GenBank/DDBJ databases">
        <title>WGS assembly of Panicum virgatum.</title>
        <authorList>
            <person name="Lovell J.T."/>
            <person name="Jenkins J."/>
            <person name="Shu S."/>
            <person name="Juenger T.E."/>
            <person name="Schmutz J."/>
        </authorList>
    </citation>
    <scope>NUCLEOTIDE SEQUENCE</scope>
    <source>
        <strain evidence="2">AP13</strain>
    </source>
</reference>
<dbReference type="Proteomes" id="UP000823388">
    <property type="component" value="Chromosome 5N"/>
</dbReference>
<feature type="compositionally biased region" description="Pro residues" evidence="1">
    <location>
        <begin position="22"/>
        <end position="36"/>
    </location>
</feature>
<comment type="caution">
    <text evidence="2">The sequence shown here is derived from an EMBL/GenBank/DDBJ whole genome shotgun (WGS) entry which is preliminary data.</text>
</comment>
<keyword evidence="3" id="KW-1185">Reference proteome</keyword>
<dbReference type="AlphaFoldDB" id="A0A8T0RTS7"/>
<protein>
    <submittedName>
        <fullName evidence="2">Uncharacterized protein</fullName>
    </submittedName>
</protein>
<dbReference type="EMBL" id="CM029046">
    <property type="protein sequence ID" value="KAG2588535.1"/>
    <property type="molecule type" value="Genomic_DNA"/>
</dbReference>
<evidence type="ECO:0000313" key="3">
    <source>
        <dbReference type="Proteomes" id="UP000823388"/>
    </source>
</evidence>
<feature type="region of interest" description="Disordered" evidence="1">
    <location>
        <begin position="1"/>
        <end position="50"/>
    </location>
</feature>
<organism evidence="2 3">
    <name type="scientific">Panicum virgatum</name>
    <name type="common">Blackwell switchgrass</name>
    <dbReference type="NCBI Taxonomy" id="38727"/>
    <lineage>
        <taxon>Eukaryota</taxon>
        <taxon>Viridiplantae</taxon>
        <taxon>Streptophyta</taxon>
        <taxon>Embryophyta</taxon>
        <taxon>Tracheophyta</taxon>
        <taxon>Spermatophyta</taxon>
        <taxon>Magnoliopsida</taxon>
        <taxon>Liliopsida</taxon>
        <taxon>Poales</taxon>
        <taxon>Poaceae</taxon>
        <taxon>PACMAD clade</taxon>
        <taxon>Panicoideae</taxon>
        <taxon>Panicodae</taxon>
        <taxon>Paniceae</taxon>
        <taxon>Panicinae</taxon>
        <taxon>Panicum</taxon>
        <taxon>Panicum sect. Hiantes</taxon>
    </lineage>
</organism>
<evidence type="ECO:0000313" key="2">
    <source>
        <dbReference type="EMBL" id="KAG2588535.1"/>
    </source>
</evidence>
<accession>A0A8T0RTS7</accession>
<evidence type="ECO:0000256" key="1">
    <source>
        <dbReference type="SAM" id="MobiDB-lite"/>
    </source>
</evidence>
<gene>
    <name evidence="2" type="ORF">PVAP13_5NG340843</name>
</gene>
<proteinExistence type="predicted"/>
<sequence>MWLTRPTYPGQSPPGLIGYPSPSSPPSRRPRSPPPCCHGGALRRLPPRRLPGAVGKKRCEGPRVAHHHLWVEGGCAGLLSVRVHLLARPAEELRHRPVPWTRRPVLHRRFPACVV</sequence>
<name>A0A8T0RTS7_PANVG</name>